<evidence type="ECO:0000256" key="7">
    <source>
        <dbReference type="ARBA" id="ARBA00023136"/>
    </source>
</evidence>
<keyword evidence="5 9" id="KW-0812">Transmembrane</keyword>
<evidence type="ECO:0000256" key="8">
    <source>
        <dbReference type="ARBA" id="ARBA00038436"/>
    </source>
</evidence>
<feature type="transmembrane region" description="Helical" evidence="9">
    <location>
        <begin position="59"/>
        <end position="76"/>
    </location>
</feature>
<evidence type="ECO:0000313" key="12">
    <source>
        <dbReference type="Proteomes" id="UP000283474"/>
    </source>
</evidence>
<dbReference type="Pfam" id="PF04290">
    <property type="entry name" value="DctQ"/>
    <property type="match status" value="1"/>
</dbReference>
<proteinExistence type="inferred from homology"/>
<dbReference type="RefSeq" id="WP_128353789.1">
    <property type="nucleotide sequence ID" value="NZ_CP022987.1"/>
</dbReference>
<keyword evidence="3" id="KW-1003">Cell membrane</keyword>
<feature type="transmembrane region" description="Helical" evidence="9">
    <location>
        <begin position="97"/>
        <end position="125"/>
    </location>
</feature>
<evidence type="ECO:0000259" key="10">
    <source>
        <dbReference type="Pfam" id="PF04290"/>
    </source>
</evidence>
<dbReference type="Proteomes" id="UP000283474">
    <property type="component" value="Chromosome"/>
</dbReference>
<comment type="function">
    <text evidence="9">Part of the tripartite ATP-independent periplasmic (TRAP) transport system.</text>
</comment>
<feature type="transmembrane region" description="Helical" evidence="9">
    <location>
        <begin position="131"/>
        <end position="154"/>
    </location>
</feature>
<dbReference type="PANTHER" id="PTHR35011">
    <property type="entry name" value="2,3-DIKETO-L-GULONATE TRAP TRANSPORTER SMALL PERMEASE PROTEIN YIAM"/>
    <property type="match status" value="1"/>
</dbReference>
<protein>
    <recommendedName>
        <fullName evidence="9">TRAP transporter small permease protein</fullName>
    </recommendedName>
</protein>
<dbReference type="GO" id="GO:0015740">
    <property type="term" value="P:C4-dicarboxylate transport"/>
    <property type="evidence" value="ECO:0007669"/>
    <property type="project" value="TreeGrafter"/>
</dbReference>
<feature type="domain" description="Tripartite ATP-independent periplasmic transporters DctQ component" evidence="10">
    <location>
        <begin position="38"/>
        <end position="164"/>
    </location>
</feature>
<dbReference type="EMBL" id="CP022987">
    <property type="protein sequence ID" value="QAA92736.1"/>
    <property type="molecule type" value="Genomic_DNA"/>
</dbReference>
<evidence type="ECO:0000256" key="4">
    <source>
        <dbReference type="ARBA" id="ARBA00022519"/>
    </source>
</evidence>
<dbReference type="GO" id="GO:0005886">
    <property type="term" value="C:plasma membrane"/>
    <property type="evidence" value="ECO:0007669"/>
    <property type="project" value="UniProtKB-SubCell"/>
</dbReference>
<accession>A0A410G8Y3</accession>
<dbReference type="GO" id="GO:0022857">
    <property type="term" value="F:transmembrane transporter activity"/>
    <property type="evidence" value="ECO:0007669"/>
    <property type="project" value="UniProtKB-UniRule"/>
</dbReference>
<keyword evidence="4 9" id="KW-0997">Cell inner membrane</keyword>
<reference evidence="11 12" key="1">
    <citation type="submission" date="2017-08" db="EMBL/GenBank/DDBJ databases">
        <authorList>
            <person name="Park S.-J."/>
            <person name="Kim H."/>
        </authorList>
    </citation>
    <scope>NUCLEOTIDE SEQUENCE [LARGE SCALE GENOMIC DNA]</scope>
    <source>
        <strain evidence="12">ye3</strain>
    </source>
</reference>
<evidence type="ECO:0000313" key="11">
    <source>
        <dbReference type="EMBL" id="QAA92736.1"/>
    </source>
</evidence>
<comment type="subunit">
    <text evidence="9">The complex comprises the extracytoplasmic solute receptor protein and the two transmembrane proteins.</text>
</comment>
<dbReference type="InterPro" id="IPR007387">
    <property type="entry name" value="TRAP_DctQ"/>
</dbReference>
<dbReference type="InterPro" id="IPR055348">
    <property type="entry name" value="DctQ"/>
</dbReference>
<keyword evidence="7 9" id="KW-0472">Membrane</keyword>
<feature type="transmembrane region" description="Helical" evidence="9">
    <location>
        <begin position="23"/>
        <end position="47"/>
    </location>
</feature>
<sequence length="180" mass="19719">MHAATPVRHRNPMHRFRHGYGKALEWVVGALMVILAIEVTVGVVFRWTGNSLVWYDETASLLLAWLTFYGSALASVRRAHIGCPEVVDSLGPRGRRSFNIVAQLLVIAFFALLGWMGLVIMPILAGDFLVSLPWVPVNFVHSAIPISAVLILIAEVMHLIDLIRTPDDANTASALSDGLV</sequence>
<name>A0A410G8Y3_9BURK</name>
<comment type="subcellular location">
    <subcellularLocation>
        <location evidence="1 9">Cell inner membrane</location>
        <topology evidence="1 9">Multi-pass membrane protein</topology>
    </subcellularLocation>
</comment>
<keyword evidence="12" id="KW-1185">Reference proteome</keyword>
<evidence type="ECO:0000256" key="5">
    <source>
        <dbReference type="ARBA" id="ARBA00022692"/>
    </source>
</evidence>
<evidence type="ECO:0000256" key="1">
    <source>
        <dbReference type="ARBA" id="ARBA00004429"/>
    </source>
</evidence>
<dbReference type="OrthoDB" id="5801785at2"/>
<dbReference type="PANTHER" id="PTHR35011:SF2">
    <property type="entry name" value="2,3-DIKETO-L-GULONATE TRAP TRANSPORTER SMALL PERMEASE PROTEIN YIAM"/>
    <property type="match status" value="1"/>
</dbReference>
<dbReference type="KEGG" id="pus:CKA81_01920"/>
<gene>
    <name evidence="11" type="ORF">CKA81_01920</name>
</gene>
<keyword evidence="6 9" id="KW-1133">Transmembrane helix</keyword>
<evidence type="ECO:0000256" key="6">
    <source>
        <dbReference type="ARBA" id="ARBA00022989"/>
    </source>
</evidence>
<comment type="similarity">
    <text evidence="8 9">Belongs to the TRAP transporter small permease family.</text>
</comment>
<keyword evidence="2 9" id="KW-0813">Transport</keyword>
<evidence type="ECO:0000256" key="3">
    <source>
        <dbReference type="ARBA" id="ARBA00022475"/>
    </source>
</evidence>
<dbReference type="AlphaFoldDB" id="A0A410G8Y3"/>
<organism evidence="11 12">
    <name type="scientific">Pollutimonas thiosulfatoxidans</name>
    <dbReference type="NCBI Taxonomy" id="2028345"/>
    <lineage>
        <taxon>Bacteria</taxon>
        <taxon>Pseudomonadati</taxon>
        <taxon>Pseudomonadota</taxon>
        <taxon>Betaproteobacteria</taxon>
        <taxon>Burkholderiales</taxon>
        <taxon>Alcaligenaceae</taxon>
        <taxon>Pollutimonas</taxon>
    </lineage>
</organism>
<evidence type="ECO:0000256" key="9">
    <source>
        <dbReference type="RuleBase" id="RU369079"/>
    </source>
</evidence>
<evidence type="ECO:0000256" key="2">
    <source>
        <dbReference type="ARBA" id="ARBA00022448"/>
    </source>
</evidence>